<dbReference type="Pfam" id="PF07727">
    <property type="entry name" value="RVT_2"/>
    <property type="match status" value="1"/>
</dbReference>
<dbReference type="GO" id="GO:0003676">
    <property type="term" value="F:nucleic acid binding"/>
    <property type="evidence" value="ECO:0007669"/>
    <property type="project" value="InterPro"/>
</dbReference>
<feature type="region of interest" description="Disordered" evidence="1">
    <location>
        <begin position="136"/>
        <end position="172"/>
    </location>
</feature>
<gene>
    <name evidence="3" type="ORF">Cvel_11388</name>
</gene>
<evidence type="ECO:0000256" key="1">
    <source>
        <dbReference type="SAM" id="MobiDB-lite"/>
    </source>
</evidence>
<dbReference type="PhylomeDB" id="A0A0G4I6D9"/>
<evidence type="ECO:0000259" key="2">
    <source>
        <dbReference type="Pfam" id="PF07727"/>
    </source>
</evidence>
<evidence type="ECO:0000313" key="3">
    <source>
        <dbReference type="EMBL" id="CEM52607.1"/>
    </source>
</evidence>
<reference evidence="3" key="1">
    <citation type="submission" date="2014-11" db="EMBL/GenBank/DDBJ databases">
        <authorList>
            <person name="Otto D Thomas"/>
            <person name="Naeem Raeece"/>
        </authorList>
    </citation>
    <scope>NUCLEOTIDE SEQUENCE</scope>
</reference>
<dbReference type="InterPro" id="IPR013103">
    <property type="entry name" value="RVT_2"/>
</dbReference>
<dbReference type="VEuPathDB" id="CryptoDB:Cvel_11388"/>
<accession>A0A0G4I6D9</accession>
<organism evidence="3">
    <name type="scientific">Chromera velia CCMP2878</name>
    <dbReference type="NCBI Taxonomy" id="1169474"/>
    <lineage>
        <taxon>Eukaryota</taxon>
        <taxon>Sar</taxon>
        <taxon>Alveolata</taxon>
        <taxon>Colpodellida</taxon>
        <taxon>Chromeraceae</taxon>
        <taxon>Chromera</taxon>
    </lineage>
</organism>
<proteinExistence type="predicted"/>
<dbReference type="InterPro" id="IPR043502">
    <property type="entry name" value="DNA/RNA_pol_sf"/>
</dbReference>
<dbReference type="Gene3D" id="3.30.420.10">
    <property type="entry name" value="Ribonuclease H-like superfamily/Ribonuclease H"/>
    <property type="match status" value="1"/>
</dbReference>
<protein>
    <recommendedName>
        <fullName evidence="2">Reverse transcriptase Ty1/copia-type domain-containing protein</fullName>
    </recommendedName>
</protein>
<sequence>MVESGKGWRPLRDHPSAVSLKSWYGLEVSGDFLHDDDKRKELVDDELDRFSDFSLDDEEEIDVSTDGGDLSEAVLSSSRAQAHLPQQVTQAAVRQLERVLAGELDVSVPVFLPSQSAVGSQLQRHELEWRAVQQGVGSREASAEQSGRECTPSQTAPVRVEEKKEEESFLEAEDIDVVPEGMSVFRLGFPGKHKTKKRVRFAQEVEVREFSQDDIVQRRAQEGKKSAKVARNEQKEEREEQRGEKEKEKEEKGEQRDNREKLKSKIEGKREQRGAKGRSQRVEVSEKVIEKMMSHVNPRKGHLDATEEEVRNGSHDEAMKKELKSFAENKVLKINGVRVPQKRRVMKTRWVLTWKMKGGKRVPKARLVCKGFQDDRKNVETFSGTASWWALLFCFVFAAGKKWSVGKSDVRTAFLTAPINDEVYVQLPGRVPTGSPEGVVPGQVCQLARAMYGLKDAPCLYGQHFKKIAKEEGWEEVLESVFVLYEEGDKKKGAKAIMVAHVDDLLVFSADPLSDFASIRKRLQMDEPEILVEGGEMGYTGLEVKKSGDEFVLSQEGYLSSIPVDKESLPRKNLSFDLLGKEEEKDESLIAVMQKVMGILGWVCRTSVDLAFLFSELSRYNSCPTGAKLTAALLALVRAKEKGETLRINAVVDLKIALFVDAAYSLVRCEGRSAFECYLVDEKETVEVMRRTNLVAWKSKRIKRKLISSTSAELCALVDGVKQAFQWKELVSALWGKSPSVEIYTDSAPLLAQLESGSSKREPRMDGLLKYVRQELRALRAKVSWVSTKDQRADKHTKFIVERVKGSSAPSVEREVGGAVEPKRKVLNFAKSARSTRFSRVARMN</sequence>
<name>A0A0G4I6D9_9ALVE</name>
<dbReference type="EMBL" id="CDMZ01005300">
    <property type="protein sequence ID" value="CEM52607.1"/>
    <property type="molecule type" value="Genomic_DNA"/>
</dbReference>
<feature type="domain" description="Reverse transcriptase Ty1/copia-type" evidence="2">
    <location>
        <begin position="337"/>
        <end position="562"/>
    </location>
</feature>
<feature type="region of interest" description="Disordered" evidence="1">
    <location>
        <begin position="218"/>
        <end position="284"/>
    </location>
</feature>
<dbReference type="SUPFAM" id="SSF56672">
    <property type="entry name" value="DNA/RNA polymerases"/>
    <property type="match status" value="1"/>
</dbReference>
<dbReference type="InterPro" id="IPR036397">
    <property type="entry name" value="RNaseH_sf"/>
</dbReference>
<dbReference type="AlphaFoldDB" id="A0A0G4I6D9"/>